<evidence type="ECO:0000313" key="3">
    <source>
        <dbReference type="Proteomes" id="UP001152622"/>
    </source>
</evidence>
<organism evidence="2 3">
    <name type="scientific">Synaphobranchus kaupii</name>
    <name type="common">Kaup's arrowtooth eel</name>
    <dbReference type="NCBI Taxonomy" id="118154"/>
    <lineage>
        <taxon>Eukaryota</taxon>
        <taxon>Metazoa</taxon>
        <taxon>Chordata</taxon>
        <taxon>Craniata</taxon>
        <taxon>Vertebrata</taxon>
        <taxon>Euteleostomi</taxon>
        <taxon>Actinopterygii</taxon>
        <taxon>Neopterygii</taxon>
        <taxon>Teleostei</taxon>
        <taxon>Anguilliformes</taxon>
        <taxon>Synaphobranchidae</taxon>
        <taxon>Synaphobranchus</taxon>
    </lineage>
</organism>
<comment type="caution">
    <text evidence="2">The sequence shown here is derived from an EMBL/GenBank/DDBJ whole genome shotgun (WGS) entry which is preliminary data.</text>
</comment>
<reference evidence="2" key="1">
    <citation type="journal article" date="2023" name="Science">
        <title>Genome structures resolve the early diversification of teleost fishes.</title>
        <authorList>
            <person name="Parey E."/>
            <person name="Louis A."/>
            <person name="Montfort J."/>
            <person name="Bouchez O."/>
            <person name="Roques C."/>
            <person name="Iampietro C."/>
            <person name="Lluch J."/>
            <person name="Castinel A."/>
            <person name="Donnadieu C."/>
            <person name="Desvignes T."/>
            <person name="Floi Bucao C."/>
            <person name="Jouanno E."/>
            <person name="Wen M."/>
            <person name="Mejri S."/>
            <person name="Dirks R."/>
            <person name="Jansen H."/>
            <person name="Henkel C."/>
            <person name="Chen W.J."/>
            <person name="Zahm M."/>
            <person name="Cabau C."/>
            <person name="Klopp C."/>
            <person name="Thompson A.W."/>
            <person name="Robinson-Rechavi M."/>
            <person name="Braasch I."/>
            <person name="Lecointre G."/>
            <person name="Bobe J."/>
            <person name="Postlethwait J.H."/>
            <person name="Berthelot C."/>
            <person name="Roest Crollius H."/>
            <person name="Guiguen Y."/>
        </authorList>
    </citation>
    <scope>NUCLEOTIDE SEQUENCE</scope>
    <source>
        <strain evidence="2">WJC10195</strain>
    </source>
</reference>
<dbReference type="EMBL" id="JAINUF010000001">
    <property type="protein sequence ID" value="KAJ8379895.1"/>
    <property type="molecule type" value="Genomic_DNA"/>
</dbReference>
<gene>
    <name evidence="2" type="ORF">SKAU_G00006730</name>
</gene>
<evidence type="ECO:0000256" key="1">
    <source>
        <dbReference type="SAM" id="MobiDB-lite"/>
    </source>
</evidence>
<keyword evidence="3" id="KW-1185">Reference proteome</keyword>
<feature type="region of interest" description="Disordered" evidence="1">
    <location>
        <begin position="1"/>
        <end position="88"/>
    </location>
</feature>
<dbReference type="Proteomes" id="UP001152622">
    <property type="component" value="Chromosome 1"/>
</dbReference>
<sequence length="88" mass="9144">MGGNLGSAGSCSRETLAPSPGSDRYPPHRPVLGGERSAHLSSFSRLLPKTRRGTNTAGGQLTGQMTSLNLSQTLATHSVRQYHGGTPA</sequence>
<proteinExistence type="predicted"/>
<dbReference type="AlphaFoldDB" id="A0A9Q1G979"/>
<evidence type="ECO:0000313" key="2">
    <source>
        <dbReference type="EMBL" id="KAJ8379895.1"/>
    </source>
</evidence>
<accession>A0A9Q1G979</accession>
<protein>
    <submittedName>
        <fullName evidence="2">Uncharacterized protein</fullName>
    </submittedName>
</protein>
<name>A0A9Q1G979_SYNKA</name>
<feature type="compositionally biased region" description="Polar residues" evidence="1">
    <location>
        <begin position="53"/>
        <end position="79"/>
    </location>
</feature>